<proteinExistence type="predicted"/>
<dbReference type="InterPro" id="IPR016084">
    <property type="entry name" value="Haem_Oase-like_multi-hlx"/>
</dbReference>
<dbReference type="OrthoDB" id="5522913at2"/>
<sequence length="442" mass="48639">MTAPVVKSPSLWQTRPKPQVTTQKITAAWDAVIDRGPQSQPSLLAPLAAQAGARAPEFLASESLTGAQGVDVALVDRASGQCLAFATVLHAEGSDFQNRTRLPTKSLEQVAYLTRVHVSPSAPAGAQAVLLYATLRYARSWGRNVAAFLLADDDTPTARRYGLTALQNVPRLDLPGTGAFRAKAQRLDLMLHQASEEASKAGQPLEPTFLVAEVLDTITHLFLDKVGQSSFFQAVDNGTLTREQYVYTLTQLHQFVRYTTRLLGRCVGASPDTELRTHFIHHLKGEVNHEIIIERDLQHLGEDPTYVKEVAQPNLPTREFMCTQESAIAFYNDPVLMLAAPLAAEGVSGHLGQLFMDKINTLVGSWGVKDPQKATHFLGSHIEFDGGDDGHWQGNLTLLAKYLRTEQQLRGFLALLRVSVDAVLRQWDSYVSDVELWSARPQ</sequence>
<gene>
    <name evidence="1" type="ORF">DB31_7748</name>
</gene>
<accession>A0A085WLE8</accession>
<dbReference type="AlphaFoldDB" id="A0A085WLE8"/>
<evidence type="ECO:0000313" key="1">
    <source>
        <dbReference type="EMBL" id="KFE68511.1"/>
    </source>
</evidence>
<dbReference type="Proteomes" id="UP000028725">
    <property type="component" value="Unassembled WGS sequence"/>
</dbReference>
<protein>
    <submittedName>
        <fullName evidence="1">Uncharacterized protein</fullName>
    </submittedName>
</protein>
<dbReference type="EMBL" id="JMCB01000006">
    <property type="protein sequence ID" value="KFE68511.1"/>
    <property type="molecule type" value="Genomic_DNA"/>
</dbReference>
<reference evidence="1 2" key="1">
    <citation type="submission" date="2014-04" db="EMBL/GenBank/DDBJ databases">
        <title>Genome assembly of Hyalangium minutum DSM 14724.</title>
        <authorList>
            <person name="Sharma G."/>
            <person name="Subramanian S."/>
        </authorList>
    </citation>
    <scope>NUCLEOTIDE SEQUENCE [LARGE SCALE GENOMIC DNA]</scope>
    <source>
        <strain evidence="1 2">DSM 14724</strain>
    </source>
</reference>
<dbReference type="SUPFAM" id="SSF48613">
    <property type="entry name" value="Heme oxygenase-like"/>
    <property type="match status" value="1"/>
</dbReference>
<evidence type="ECO:0000313" key="2">
    <source>
        <dbReference type="Proteomes" id="UP000028725"/>
    </source>
</evidence>
<dbReference type="Gene3D" id="1.20.910.10">
    <property type="entry name" value="Heme oxygenase-like"/>
    <property type="match status" value="1"/>
</dbReference>
<name>A0A085WLE8_9BACT</name>
<dbReference type="STRING" id="394096.DB31_7748"/>
<keyword evidence="2" id="KW-1185">Reference proteome</keyword>
<dbReference type="RefSeq" id="WP_044189339.1">
    <property type="nucleotide sequence ID" value="NZ_JMCB01000006.1"/>
</dbReference>
<organism evidence="1 2">
    <name type="scientific">Hyalangium minutum</name>
    <dbReference type="NCBI Taxonomy" id="394096"/>
    <lineage>
        <taxon>Bacteria</taxon>
        <taxon>Pseudomonadati</taxon>
        <taxon>Myxococcota</taxon>
        <taxon>Myxococcia</taxon>
        <taxon>Myxococcales</taxon>
        <taxon>Cystobacterineae</taxon>
        <taxon>Archangiaceae</taxon>
        <taxon>Hyalangium</taxon>
    </lineage>
</organism>
<comment type="caution">
    <text evidence="1">The sequence shown here is derived from an EMBL/GenBank/DDBJ whole genome shotgun (WGS) entry which is preliminary data.</text>
</comment>